<gene>
    <name evidence="1" type="ORF">S06H3_36183</name>
</gene>
<accession>X1NPU9</accession>
<name>X1NPU9_9ZZZZ</name>
<sequence>MQVRDVYQAKARFGEFFRLDLHGFDFNPVRLEEVAVEETDYADYRKQMNKNSGCAPEYIRGLFSTELINSENNNEKYFQCVDYDYAGKENDDNYFFGDFHILLLGFYYHPVSRVFSNSLPDQAQFHFLFIKT</sequence>
<organism evidence="1">
    <name type="scientific">marine sediment metagenome</name>
    <dbReference type="NCBI Taxonomy" id="412755"/>
    <lineage>
        <taxon>unclassified sequences</taxon>
        <taxon>metagenomes</taxon>
        <taxon>ecological metagenomes</taxon>
    </lineage>
</organism>
<comment type="caution">
    <text evidence="1">The sequence shown here is derived from an EMBL/GenBank/DDBJ whole genome shotgun (WGS) entry which is preliminary data.</text>
</comment>
<reference evidence="1" key="1">
    <citation type="journal article" date="2014" name="Front. Microbiol.">
        <title>High frequency of phylogenetically diverse reductive dehalogenase-homologous genes in deep subseafloor sedimentary metagenomes.</title>
        <authorList>
            <person name="Kawai M."/>
            <person name="Futagami T."/>
            <person name="Toyoda A."/>
            <person name="Takaki Y."/>
            <person name="Nishi S."/>
            <person name="Hori S."/>
            <person name="Arai W."/>
            <person name="Tsubouchi T."/>
            <person name="Morono Y."/>
            <person name="Uchiyama I."/>
            <person name="Ito T."/>
            <person name="Fujiyama A."/>
            <person name="Inagaki F."/>
            <person name="Takami H."/>
        </authorList>
    </citation>
    <scope>NUCLEOTIDE SEQUENCE</scope>
    <source>
        <strain evidence="1">Expedition CK06-06</strain>
    </source>
</reference>
<proteinExistence type="predicted"/>
<evidence type="ECO:0000313" key="1">
    <source>
        <dbReference type="EMBL" id="GAI28830.1"/>
    </source>
</evidence>
<protein>
    <submittedName>
        <fullName evidence="1">Uncharacterized protein</fullName>
    </submittedName>
</protein>
<dbReference type="EMBL" id="BARV01021893">
    <property type="protein sequence ID" value="GAI28830.1"/>
    <property type="molecule type" value="Genomic_DNA"/>
</dbReference>
<dbReference type="AlphaFoldDB" id="X1NPU9"/>